<accession>A0ABM6RK69</accession>
<keyword evidence="3" id="KW-1185">Reference proteome</keyword>
<reference evidence="2 3" key="1">
    <citation type="journal article" date="2017" name="Genome Biol. Evol.">
        <title>Trajectories and Drivers of Genome Evolution in Surface-Associated Marine Phaeobacter.</title>
        <authorList>
            <person name="Freese H.M."/>
            <person name="Sikorski J."/>
            <person name="Bunk B."/>
            <person name="Scheuner C."/>
            <person name="Meier-Kolthoff J.P."/>
            <person name="Sproer C."/>
            <person name="Gram L."/>
            <person name="Overmann J."/>
        </authorList>
    </citation>
    <scope>NUCLEOTIDE SEQUENCE [LARGE SCALE GENOMIC DNA]</scope>
    <source>
        <strain evidence="2 3">P66</strain>
    </source>
</reference>
<sequence length="301" mass="31947">MKNTILIAGLAAFSPLAAGAQGVPLYTETSGELDFTGDYLSDAQLTELLGGTDVVETFGAPEFIAKDVRTGTVLPVWTTPKEYELFRDRDGMIENRHDDLNFNESDGQATQDDLVFDEADDLREDLDFTEKDADDSGDHSGDDMVFTEGEALSLPDIFTGTQPDFLQPAHGVWSIALSRSDAIGCPAGIAELAAAQIGRTGAKDIIFSEPGWVPADLNPDYGSYSWTPVGTNGFQSEPYSTGPRAAGSGVSLVVTIALNAKSEQQIDMWAQIQMDLAPALAAIAGGSTTCLATITGSYTKT</sequence>
<name>A0ABM6RK69_9RHOB</name>
<gene>
    <name evidence="2" type="ORF">PhaeoP66_04225</name>
</gene>
<evidence type="ECO:0000256" key="1">
    <source>
        <dbReference type="SAM" id="SignalP"/>
    </source>
</evidence>
<proteinExistence type="predicted"/>
<feature type="signal peptide" evidence="1">
    <location>
        <begin position="1"/>
        <end position="20"/>
    </location>
</feature>
<feature type="chain" id="PRO_5046025959" description="Secreted protein" evidence="1">
    <location>
        <begin position="21"/>
        <end position="301"/>
    </location>
</feature>
<dbReference type="EMBL" id="CP010708">
    <property type="protein sequence ID" value="AUQ96951.1"/>
    <property type="molecule type" value="Genomic_DNA"/>
</dbReference>
<evidence type="ECO:0000313" key="2">
    <source>
        <dbReference type="EMBL" id="AUQ96951.1"/>
    </source>
</evidence>
<evidence type="ECO:0008006" key="4">
    <source>
        <dbReference type="Google" id="ProtNLM"/>
    </source>
</evidence>
<protein>
    <recommendedName>
        <fullName evidence="4">Secreted protein</fullName>
    </recommendedName>
</protein>
<reference evidence="2 3" key="2">
    <citation type="journal article" date="2017" name="Int. J. Syst. Evol. Microbiol.">
        <title>Adaptation of Surface-Associated Bacteria to the Open Ocean: A Genomically Distinct Subpopulation of Phaeobacter gallaeciensis Colonizes Pacific Mesozooplankton.</title>
        <authorList>
            <person name="Freese H.M."/>
            <person name="Methner A."/>
            <person name="Overmann J."/>
        </authorList>
    </citation>
    <scope>NUCLEOTIDE SEQUENCE [LARGE SCALE GENOMIC DNA]</scope>
    <source>
        <strain evidence="2 3">P66</strain>
    </source>
</reference>
<geneLocation type="plasmid" evidence="2 3">
    <name>pP66_c</name>
</geneLocation>
<dbReference type="Proteomes" id="UP000236536">
    <property type="component" value="Plasmid pP66_c"/>
</dbReference>
<keyword evidence="1" id="KW-0732">Signal</keyword>
<organism evidence="2 3">
    <name type="scientific">Phaeobacter inhibens</name>
    <dbReference type="NCBI Taxonomy" id="221822"/>
    <lineage>
        <taxon>Bacteria</taxon>
        <taxon>Pseudomonadati</taxon>
        <taxon>Pseudomonadota</taxon>
        <taxon>Alphaproteobacteria</taxon>
        <taxon>Rhodobacterales</taxon>
        <taxon>Roseobacteraceae</taxon>
        <taxon>Phaeobacter</taxon>
    </lineage>
</organism>
<evidence type="ECO:0000313" key="3">
    <source>
        <dbReference type="Proteomes" id="UP000236536"/>
    </source>
</evidence>
<keyword evidence="2" id="KW-0614">Plasmid</keyword>